<protein>
    <submittedName>
        <fullName evidence="3">Fatty acid desaturase</fullName>
        <ecNumber evidence="3">1.14.19.-</ecNumber>
    </submittedName>
</protein>
<evidence type="ECO:0000256" key="1">
    <source>
        <dbReference type="SAM" id="Phobius"/>
    </source>
</evidence>
<keyword evidence="1" id="KW-0812">Transmembrane</keyword>
<dbReference type="RefSeq" id="WP_394826765.1">
    <property type="nucleotide sequence ID" value="NZ_CP089984.1"/>
</dbReference>
<accession>A0ABZ2M2D8</accession>
<keyword evidence="1" id="KW-0472">Membrane</keyword>
<keyword evidence="3" id="KW-0560">Oxidoreductase</keyword>
<dbReference type="Pfam" id="PF00487">
    <property type="entry name" value="FA_desaturase"/>
    <property type="match status" value="1"/>
</dbReference>
<reference evidence="3 4" key="1">
    <citation type="submission" date="2021-12" db="EMBL/GenBank/DDBJ databases">
        <title>Discovery of the Pendulisporaceae a myxobacterial family with distinct sporulation behavior and unique specialized metabolism.</title>
        <authorList>
            <person name="Garcia R."/>
            <person name="Popoff A."/>
            <person name="Bader C.D."/>
            <person name="Loehr J."/>
            <person name="Walesch S."/>
            <person name="Walt C."/>
            <person name="Boldt J."/>
            <person name="Bunk B."/>
            <person name="Haeckl F.J.F.P.J."/>
            <person name="Gunesch A.P."/>
            <person name="Birkelbach J."/>
            <person name="Nuebel U."/>
            <person name="Pietschmann T."/>
            <person name="Bach T."/>
            <person name="Mueller R."/>
        </authorList>
    </citation>
    <scope>NUCLEOTIDE SEQUENCE [LARGE SCALE GENOMIC DNA]</scope>
    <source>
        <strain evidence="3 4">MSr11954</strain>
    </source>
</reference>
<dbReference type="GO" id="GO:0016491">
    <property type="term" value="F:oxidoreductase activity"/>
    <property type="evidence" value="ECO:0007669"/>
    <property type="project" value="UniProtKB-KW"/>
</dbReference>
<evidence type="ECO:0000259" key="2">
    <source>
        <dbReference type="Pfam" id="PF00487"/>
    </source>
</evidence>
<dbReference type="Proteomes" id="UP001370348">
    <property type="component" value="Chromosome"/>
</dbReference>
<feature type="transmembrane region" description="Helical" evidence="1">
    <location>
        <begin position="212"/>
        <end position="230"/>
    </location>
</feature>
<dbReference type="EC" id="1.14.19.-" evidence="3"/>
<evidence type="ECO:0000313" key="3">
    <source>
        <dbReference type="EMBL" id="WXB17135.1"/>
    </source>
</evidence>
<feature type="transmembrane region" description="Helical" evidence="1">
    <location>
        <begin position="236"/>
        <end position="256"/>
    </location>
</feature>
<proteinExistence type="predicted"/>
<keyword evidence="1" id="KW-1133">Transmembrane helix</keyword>
<keyword evidence="4" id="KW-1185">Reference proteome</keyword>
<dbReference type="EMBL" id="CP089984">
    <property type="protein sequence ID" value="WXB17135.1"/>
    <property type="molecule type" value="Genomic_DNA"/>
</dbReference>
<sequence length="385" mass="44355">MGRSALLGALMAAVAVALRLVFDLHYVKNEGRILRFLRLTDDEKSSERISYYGRFDGYFCVLPFAWCWFDIYSATLLATAWDHVIGYVLLVVFVGGRFRALQEIGHNAVHGALCRSRDWQWFLSDIFFQFPTFKRDMHARFVTHVKEHHKNPNQPIKDPNLMRIIAGGMVPNISEGRFYFNLLYPLTPLGFWVGLRTMAQHSTLYNRNIGTLFLRIATVAGFVGGFIALAGWKGLVLGYVVPLFVSYPLYTWLSLLSEHRWFVASDPGADRRTMECTNCRPIDFPGVGGWVIRQLVYPLSDQYHLAHSLYPFVRWNYLPAIDRALKERDELYARYRSEGFLFGREGMPAALSELRERLTGARDWDRAPWSAQYARQPKPSRSFTG</sequence>
<gene>
    <name evidence="3" type="ORF">LZC94_07615</name>
</gene>
<organism evidence="3 4">
    <name type="scientific">Pendulispora albinea</name>
    <dbReference type="NCBI Taxonomy" id="2741071"/>
    <lineage>
        <taxon>Bacteria</taxon>
        <taxon>Pseudomonadati</taxon>
        <taxon>Myxococcota</taxon>
        <taxon>Myxococcia</taxon>
        <taxon>Myxococcales</taxon>
        <taxon>Sorangiineae</taxon>
        <taxon>Pendulisporaceae</taxon>
        <taxon>Pendulispora</taxon>
    </lineage>
</organism>
<feature type="domain" description="Fatty acid desaturase" evidence="2">
    <location>
        <begin position="87"/>
        <end position="336"/>
    </location>
</feature>
<dbReference type="InterPro" id="IPR005804">
    <property type="entry name" value="FA_desaturase_dom"/>
</dbReference>
<name>A0ABZ2M2D8_9BACT</name>
<evidence type="ECO:0000313" key="4">
    <source>
        <dbReference type="Proteomes" id="UP001370348"/>
    </source>
</evidence>